<keyword evidence="12" id="KW-0413">Isomerase</keyword>
<dbReference type="PANTHER" id="PTHR46390:SF1">
    <property type="entry name" value="MANNOSE-1-PHOSPHATE GUANYLYLTRANSFERASE"/>
    <property type="match status" value="1"/>
</dbReference>
<dbReference type="HOGENOM" id="CLU_035527_1_0_0"/>
<evidence type="ECO:0000256" key="6">
    <source>
        <dbReference type="ARBA" id="ARBA00023134"/>
    </source>
</evidence>
<evidence type="ECO:0000259" key="9">
    <source>
        <dbReference type="Pfam" id="PF00483"/>
    </source>
</evidence>
<dbReference type="InterPro" id="IPR011051">
    <property type="entry name" value="RmlC_Cupin_sf"/>
</dbReference>
<dbReference type="FunFam" id="3.90.550.10:FF:000046">
    <property type="entry name" value="Mannose-1-phosphate guanylyltransferase (GDP)"/>
    <property type="match status" value="1"/>
</dbReference>
<dbReference type="Pfam" id="PF00483">
    <property type="entry name" value="NTP_transferase"/>
    <property type="match status" value="1"/>
</dbReference>
<dbReference type="InParanoid" id="O66852"/>
<keyword evidence="6" id="KW-0342">GTP-binding</keyword>
<dbReference type="RefSeq" id="WP_010880350.1">
    <property type="nucleotide sequence ID" value="NC_000918.1"/>
</dbReference>
<dbReference type="PATRIC" id="fig|224324.8.peg.480"/>
<dbReference type="GO" id="GO:0016853">
    <property type="term" value="F:isomerase activity"/>
    <property type="evidence" value="ECO:0007669"/>
    <property type="project" value="UniProtKB-KW"/>
</dbReference>
<dbReference type="PANTHER" id="PTHR46390">
    <property type="entry name" value="MANNOSE-1-PHOSPHATE GUANYLYLTRANSFERASE"/>
    <property type="match status" value="1"/>
</dbReference>
<comment type="catalytic activity">
    <reaction evidence="7">
        <text>alpha-D-mannose 1-phosphate + GTP + H(+) = GDP-alpha-D-mannose + diphosphate</text>
        <dbReference type="Rhea" id="RHEA:15229"/>
        <dbReference type="ChEBI" id="CHEBI:15378"/>
        <dbReference type="ChEBI" id="CHEBI:33019"/>
        <dbReference type="ChEBI" id="CHEBI:37565"/>
        <dbReference type="ChEBI" id="CHEBI:57527"/>
        <dbReference type="ChEBI" id="CHEBI:58409"/>
        <dbReference type="EC" id="2.7.7.13"/>
    </reaction>
</comment>
<dbReference type="InterPro" id="IPR005835">
    <property type="entry name" value="NTP_transferase_dom"/>
</dbReference>
<keyword evidence="5" id="KW-0547">Nucleotide-binding</keyword>
<dbReference type="InterPro" id="IPR006375">
    <property type="entry name" value="Man1P_GuaTrfase/Man6P_Isoase"/>
</dbReference>
<dbReference type="eggNOG" id="COG0662">
    <property type="taxonomic scope" value="Bacteria"/>
</dbReference>
<dbReference type="EC" id="2.7.7.13" evidence="2"/>
<reference evidence="12 13" key="1">
    <citation type="journal article" date="1998" name="Nature">
        <title>The complete genome of the hyperthermophilic bacterium Aquifex aeolicus.</title>
        <authorList>
            <person name="Deckert G."/>
            <person name="Warren P.V."/>
            <person name="Gaasterland T."/>
            <person name="Young W.G."/>
            <person name="Lenox A.L."/>
            <person name="Graham D.E."/>
            <person name="Overbeek R."/>
            <person name="Snead M.A."/>
            <person name="Keller M."/>
            <person name="Aujay M."/>
            <person name="Huber R."/>
            <person name="Feldman R.A."/>
            <person name="Short J.M."/>
            <person name="Olson G.J."/>
            <person name="Swanson R.V."/>
        </authorList>
    </citation>
    <scope>NUCLEOTIDE SEQUENCE [LARGE SCALE GENOMIC DNA]</scope>
    <source>
        <strain evidence="12 13">VF5</strain>
    </source>
</reference>
<sequence>MKILILSGGKGTRLWPLSRENFPKQFIRLFSKHSLFQETVKRAKKLAKDEDIVVITGEKYEWIIRSELEEIDANEVRVVVEPEGRNTAPAIALGVKYLIHSETPPSETVLVLPSDHLIKDTEKFVEAVKKGEKYAKEGYIVLFGEKPTYPETGYGYIRLNGKLEEGVYEIEKFEEKPDYEKAKEYVSDGKHFWNCGIFLFTLDRIVKDYTQLMPEIPFHEKWEDFIKDFKNFEEISFDYAILERTKKLAVVKMDAGWSDVGSWKAVYDNLPKDEKRNVLIGDVKAMDTECSLLLSQGKNLIACIGLEDFVVVGTEDATLIVKRDYSQKVKEIVKELEEENDERAIEHVTSFTPFGSITKLDRGERYKIRKVVVKKDKEIPLRMHHHRTVHFVVLKGTAKVKVGDKEEFVHENESFFVPKSTPYKIINVGKIPLEMIEVQSGEYLGEDDVETLE</sequence>
<feature type="domain" description="Nucleotidyl transferase" evidence="9">
    <location>
        <begin position="4"/>
        <end position="274"/>
    </location>
</feature>
<evidence type="ECO:0000259" key="10">
    <source>
        <dbReference type="Pfam" id="PF01050"/>
    </source>
</evidence>
<comment type="similarity">
    <text evidence="1 8">Belongs to the mannose-6-phosphate isomerase type 2 family.</text>
</comment>
<dbReference type="EMBL" id="AE000657">
    <property type="protein sequence ID" value="AAC06811.1"/>
    <property type="molecule type" value="Genomic_DNA"/>
</dbReference>
<dbReference type="STRING" id="224324.aq_589"/>
<evidence type="ECO:0000256" key="4">
    <source>
        <dbReference type="ARBA" id="ARBA00022695"/>
    </source>
</evidence>
<evidence type="ECO:0000256" key="2">
    <source>
        <dbReference type="ARBA" id="ARBA00012387"/>
    </source>
</evidence>
<dbReference type="FunCoup" id="O66852">
    <property type="interactions" value="142"/>
</dbReference>
<dbReference type="Gene3D" id="3.90.550.10">
    <property type="entry name" value="Spore Coat Polysaccharide Biosynthesis Protein SpsA, Chain A"/>
    <property type="match status" value="1"/>
</dbReference>
<organism evidence="12 13">
    <name type="scientific">Aquifex aeolicus (strain VF5)</name>
    <dbReference type="NCBI Taxonomy" id="224324"/>
    <lineage>
        <taxon>Bacteria</taxon>
        <taxon>Pseudomonadati</taxon>
        <taxon>Aquificota</taxon>
        <taxon>Aquificia</taxon>
        <taxon>Aquificales</taxon>
        <taxon>Aquificaceae</taxon>
        <taxon>Aquifex</taxon>
    </lineage>
</organism>
<dbReference type="InterPro" id="IPR029044">
    <property type="entry name" value="Nucleotide-diphossugar_trans"/>
</dbReference>
<gene>
    <name evidence="12" type="primary">xanB</name>
    <name evidence="12" type="ordered locus">aq_589</name>
</gene>
<dbReference type="AlphaFoldDB" id="O66852"/>
<keyword evidence="4" id="KW-0548">Nucleotidyltransferase</keyword>
<keyword evidence="13" id="KW-1185">Reference proteome</keyword>
<dbReference type="InterPro" id="IPR054566">
    <property type="entry name" value="ManC/GMP-like_b-helix"/>
</dbReference>
<feature type="domain" description="Mannose-6-phosphate isomerase type II C-terminal" evidence="10">
    <location>
        <begin position="340"/>
        <end position="453"/>
    </location>
</feature>
<evidence type="ECO:0000256" key="1">
    <source>
        <dbReference type="ARBA" id="ARBA00006115"/>
    </source>
</evidence>
<dbReference type="Gene3D" id="2.60.120.10">
    <property type="entry name" value="Jelly Rolls"/>
    <property type="match status" value="1"/>
</dbReference>
<dbReference type="InterPro" id="IPR049577">
    <property type="entry name" value="GMPP_N"/>
</dbReference>
<dbReference type="Proteomes" id="UP000000798">
    <property type="component" value="Chromosome"/>
</dbReference>
<evidence type="ECO:0000256" key="8">
    <source>
        <dbReference type="RuleBase" id="RU004190"/>
    </source>
</evidence>
<protein>
    <recommendedName>
        <fullName evidence="2">mannose-1-phosphate guanylyltransferase</fullName>
        <ecNumber evidence="2">2.7.7.13</ecNumber>
    </recommendedName>
</protein>
<dbReference type="Pfam" id="PF22640">
    <property type="entry name" value="ManC_GMP_beta-helix"/>
    <property type="match status" value="1"/>
</dbReference>
<dbReference type="eggNOG" id="COG0836">
    <property type="taxonomic scope" value="Bacteria"/>
</dbReference>
<dbReference type="InterPro" id="IPR001538">
    <property type="entry name" value="Man6P_isomerase-2_C"/>
</dbReference>
<keyword evidence="3 12" id="KW-0808">Transferase</keyword>
<dbReference type="CDD" id="cd02509">
    <property type="entry name" value="GDP-M1P_Guanylyltransferase"/>
    <property type="match status" value="1"/>
</dbReference>
<evidence type="ECO:0000259" key="11">
    <source>
        <dbReference type="Pfam" id="PF22640"/>
    </source>
</evidence>
<dbReference type="CDD" id="cd02213">
    <property type="entry name" value="cupin_PMI_typeII_C"/>
    <property type="match status" value="1"/>
</dbReference>
<dbReference type="GO" id="GO:0009298">
    <property type="term" value="P:GDP-mannose biosynthetic process"/>
    <property type="evidence" value="ECO:0000318"/>
    <property type="project" value="GO_Central"/>
</dbReference>
<dbReference type="InterPro" id="IPR014710">
    <property type="entry name" value="RmlC-like_jellyroll"/>
</dbReference>
<dbReference type="GO" id="GO:0000271">
    <property type="term" value="P:polysaccharide biosynthetic process"/>
    <property type="evidence" value="ECO:0007669"/>
    <property type="project" value="InterPro"/>
</dbReference>
<dbReference type="GO" id="GO:0004475">
    <property type="term" value="F:mannose-1-phosphate guanylyltransferase (GTP) activity"/>
    <property type="evidence" value="ECO:0000318"/>
    <property type="project" value="GO_Central"/>
</dbReference>
<dbReference type="OrthoDB" id="9806359at2"/>
<evidence type="ECO:0000313" key="12">
    <source>
        <dbReference type="EMBL" id="AAC06811.1"/>
    </source>
</evidence>
<evidence type="ECO:0000256" key="5">
    <source>
        <dbReference type="ARBA" id="ARBA00022741"/>
    </source>
</evidence>
<evidence type="ECO:0000313" key="13">
    <source>
        <dbReference type="Proteomes" id="UP000000798"/>
    </source>
</evidence>
<dbReference type="Pfam" id="PF01050">
    <property type="entry name" value="MannoseP_isomer"/>
    <property type="match status" value="1"/>
</dbReference>
<feature type="domain" description="MannoseP isomerase/GMP-like beta-helix" evidence="11">
    <location>
        <begin position="285"/>
        <end position="336"/>
    </location>
</feature>
<name>O66852_AQUAE</name>
<dbReference type="GO" id="GO:0005525">
    <property type="term" value="F:GTP binding"/>
    <property type="evidence" value="ECO:0007669"/>
    <property type="project" value="UniProtKB-KW"/>
</dbReference>
<proteinExistence type="inferred from homology"/>
<evidence type="ECO:0000256" key="3">
    <source>
        <dbReference type="ARBA" id="ARBA00022679"/>
    </source>
</evidence>
<dbReference type="InterPro" id="IPR051161">
    <property type="entry name" value="Mannose-6P_isomerase_type2"/>
</dbReference>
<dbReference type="KEGG" id="aae:aq_589"/>
<accession>O66852</accession>
<dbReference type="SUPFAM" id="SSF53448">
    <property type="entry name" value="Nucleotide-diphospho-sugar transferases"/>
    <property type="match status" value="1"/>
</dbReference>
<evidence type="ECO:0000256" key="7">
    <source>
        <dbReference type="ARBA" id="ARBA00047343"/>
    </source>
</evidence>
<dbReference type="SUPFAM" id="SSF51182">
    <property type="entry name" value="RmlC-like cupins"/>
    <property type="match status" value="1"/>
</dbReference>
<dbReference type="EnsemblBacteria" id="AAC06811">
    <property type="protein sequence ID" value="AAC06811"/>
    <property type="gene ID" value="aq_589"/>
</dbReference>
<dbReference type="PIR" id="H70352">
    <property type="entry name" value="H70352"/>
</dbReference>
<dbReference type="NCBIfam" id="TIGR01479">
    <property type="entry name" value="GMP_PMI"/>
    <property type="match status" value="1"/>
</dbReference>
<dbReference type="FunFam" id="2.60.120.10:FF:000032">
    <property type="entry name" value="Mannose-1-phosphate guanylyltransferase/mannose-6-phosphate isomerase"/>
    <property type="match status" value="1"/>
</dbReference>